<dbReference type="AlphaFoldDB" id="A0A843WZ53"/>
<accession>A0A843WZ53</accession>
<organism evidence="1 2">
    <name type="scientific">Colocasia esculenta</name>
    <name type="common">Wild taro</name>
    <name type="synonym">Arum esculentum</name>
    <dbReference type="NCBI Taxonomy" id="4460"/>
    <lineage>
        <taxon>Eukaryota</taxon>
        <taxon>Viridiplantae</taxon>
        <taxon>Streptophyta</taxon>
        <taxon>Embryophyta</taxon>
        <taxon>Tracheophyta</taxon>
        <taxon>Spermatophyta</taxon>
        <taxon>Magnoliopsida</taxon>
        <taxon>Liliopsida</taxon>
        <taxon>Araceae</taxon>
        <taxon>Aroideae</taxon>
        <taxon>Colocasieae</taxon>
        <taxon>Colocasia</taxon>
    </lineage>
</organism>
<reference evidence="1" key="1">
    <citation type="submission" date="2017-07" db="EMBL/GenBank/DDBJ databases">
        <title>Taro Niue Genome Assembly and Annotation.</title>
        <authorList>
            <person name="Atibalentja N."/>
            <person name="Keating K."/>
            <person name="Fields C.J."/>
        </authorList>
    </citation>
    <scope>NUCLEOTIDE SEQUENCE</scope>
    <source>
        <strain evidence="1">Niue_2</strain>
        <tissue evidence="1">Leaf</tissue>
    </source>
</reference>
<evidence type="ECO:0000313" key="2">
    <source>
        <dbReference type="Proteomes" id="UP000652761"/>
    </source>
</evidence>
<sequence length="240" mass="26993">MVDCIYEDLKCLQISSPLLESLSIVFSMKRRRSGLDNCQLKIFAPQLTFFEYRAPLTQLHAVKPLSSVVDVEVELYGGIDKFDGQAMCTIPSSPMHSSFPFHSLKDLKVSADLLNDKIICTILRLLVANPCLGVFSLEIYGTPVESPYGYSEEYLKIFKVYSEQISGILEEVEITCPDLSDPVLHLVKMLLGKEAFLKRLLLSSHSASSGSQQRPNKRKRLLQKVLSFPRRSCNLVVAFL</sequence>
<evidence type="ECO:0008006" key="3">
    <source>
        <dbReference type="Google" id="ProtNLM"/>
    </source>
</evidence>
<comment type="caution">
    <text evidence="1">The sequence shown here is derived from an EMBL/GenBank/DDBJ whole genome shotgun (WGS) entry which is preliminary data.</text>
</comment>
<proteinExistence type="predicted"/>
<protein>
    <recommendedName>
        <fullName evidence="3">FBD domain-containing protein</fullName>
    </recommendedName>
</protein>
<dbReference type="EMBL" id="NMUH01003995">
    <property type="protein sequence ID" value="MQM07940.1"/>
    <property type="molecule type" value="Genomic_DNA"/>
</dbReference>
<gene>
    <name evidence="1" type="ORF">Taro_040788</name>
</gene>
<dbReference type="Proteomes" id="UP000652761">
    <property type="component" value="Unassembled WGS sequence"/>
</dbReference>
<name>A0A843WZ53_COLES</name>
<evidence type="ECO:0000313" key="1">
    <source>
        <dbReference type="EMBL" id="MQM07940.1"/>
    </source>
</evidence>
<keyword evidence="2" id="KW-1185">Reference proteome</keyword>